<feature type="domain" description="Spore protein YkvP/CgeB glycosyl transferase-like" evidence="1">
    <location>
        <begin position="256"/>
        <end position="402"/>
    </location>
</feature>
<dbReference type="InterPro" id="IPR055259">
    <property type="entry name" value="YkvP/CgeB_Glyco_trans-like"/>
</dbReference>
<dbReference type="Gene3D" id="3.40.50.2000">
    <property type="entry name" value="Glycogen Phosphorylase B"/>
    <property type="match status" value="1"/>
</dbReference>
<organism evidence="2 3">
    <name type="scientific">Roseburia inulinivorans</name>
    <dbReference type="NCBI Taxonomy" id="360807"/>
    <lineage>
        <taxon>Bacteria</taxon>
        <taxon>Bacillati</taxon>
        <taxon>Bacillota</taxon>
        <taxon>Clostridia</taxon>
        <taxon>Lachnospirales</taxon>
        <taxon>Lachnospiraceae</taxon>
        <taxon>Roseburia</taxon>
    </lineage>
</organism>
<dbReference type="SUPFAM" id="SSF53756">
    <property type="entry name" value="UDP-Glycosyltransferase/glycogen phosphorylase"/>
    <property type="match status" value="1"/>
</dbReference>
<evidence type="ECO:0000259" key="1">
    <source>
        <dbReference type="Pfam" id="PF13524"/>
    </source>
</evidence>
<dbReference type="Pfam" id="PF13524">
    <property type="entry name" value="Glyco_trans_1_2"/>
    <property type="match status" value="1"/>
</dbReference>
<evidence type="ECO:0000313" key="3">
    <source>
        <dbReference type="Proteomes" id="UP000095453"/>
    </source>
</evidence>
<dbReference type="RefSeq" id="WP_242853966.1">
    <property type="nucleotide sequence ID" value="NZ_CYXX01000002.1"/>
</dbReference>
<sequence>METISRRQSFSEKGINVMSEKEKIIVFSSREICYQSSSFFANQMADAFEDLGFDVQVCEFDEHDDLDAVFQPLYGQKYRLLLDFNSTITRMVEEDGTPVLDKLDGPFFDYILDHPLFHYNCLNADLKNLNGIFLDEAQEAYVKRYYPRVKKTLTMPLGATEAVTGGKKTETDTVLFMGTYDRPDKIYEMVELSPEPLRSYMKELIEIRIEDPILPMEEAFRQLLKAHGEKLPDDKFALFMNAMYSVDAYIRDYFRKAAVDELVRAKIPVRLVGEGWEKYESCNETYVTREKAVVFGLSFEKIAHADVLLNVSPFFNHGAHDRIFAGMANHCTVLTDQNPYLKRILKDGEQVCMYSLKDIRTLSDYAAELLTNHALCRDIQNNAYVEFKQKYTWEEKAKQLLACTLR</sequence>
<proteinExistence type="predicted"/>
<accession>A0A173RG37</accession>
<dbReference type="EMBL" id="CYXX01000002">
    <property type="protein sequence ID" value="CUM76893.1"/>
    <property type="molecule type" value="Genomic_DNA"/>
</dbReference>
<reference evidence="2 3" key="1">
    <citation type="submission" date="2015-09" db="EMBL/GenBank/DDBJ databases">
        <authorList>
            <consortium name="Pathogen Informatics"/>
        </authorList>
    </citation>
    <scope>NUCLEOTIDE SEQUENCE [LARGE SCALE GENOMIC DNA]</scope>
    <source>
        <strain evidence="2 3">2789STDY5608887</strain>
    </source>
</reference>
<protein>
    <submittedName>
        <fullName evidence="2">Uncharacterized protein conserved in bacteria</fullName>
    </submittedName>
</protein>
<dbReference type="Proteomes" id="UP000095453">
    <property type="component" value="Unassembled WGS sequence"/>
</dbReference>
<evidence type="ECO:0000313" key="2">
    <source>
        <dbReference type="EMBL" id="CUM76893.1"/>
    </source>
</evidence>
<dbReference type="AlphaFoldDB" id="A0A173RG37"/>
<gene>
    <name evidence="2" type="ORF">ERS852444_00399</name>
</gene>
<name>A0A173RG37_9FIRM</name>